<dbReference type="EMBL" id="RKHO01000001">
    <property type="protein sequence ID" value="ROR91511.1"/>
    <property type="molecule type" value="Genomic_DNA"/>
</dbReference>
<feature type="domain" description="Amidase" evidence="2">
    <location>
        <begin position="37"/>
        <end position="460"/>
    </location>
</feature>
<dbReference type="PROSITE" id="PS00571">
    <property type="entry name" value="AMIDASES"/>
    <property type="match status" value="1"/>
</dbReference>
<dbReference type="Gene3D" id="3.90.1300.10">
    <property type="entry name" value="Amidase signature (AS) domain"/>
    <property type="match status" value="1"/>
</dbReference>
<evidence type="ECO:0000313" key="4">
    <source>
        <dbReference type="Proteomes" id="UP000281738"/>
    </source>
</evidence>
<dbReference type="InterPro" id="IPR000120">
    <property type="entry name" value="Amidase"/>
</dbReference>
<dbReference type="AlphaFoldDB" id="A0A3N2CVF2"/>
<dbReference type="InterPro" id="IPR036928">
    <property type="entry name" value="AS_sf"/>
</dbReference>
<dbReference type="NCBIfam" id="NF009119">
    <property type="entry name" value="PRK12470.1"/>
    <property type="match status" value="1"/>
</dbReference>
<organism evidence="3 4">
    <name type="scientific">Nocardioides aurantiacus</name>
    <dbReference type="NCBI Taxonomy" id="86796"/>
    <lineage>
        <taxon>Bacteria</taxon>
        <taxon>Bacillati</taxon>
        <taxon>Actinomycetota</taxon>
        <taxon>Actinomycetes</taxon>
        <taxon>Propionibacteriales</taxon>
        <taxon>Nocardioidaceae</taxon>
        <taxon>Nocardioides</taxon>
    </lineage>
</organism>
<dbReference type="PANTHER" id="PTHR11895">
    <property type="entry name" value="TRANSAMIDASE"/>
    <property type="match status" value="1"/>
</dbReference>
<protein>
    <submittedName>
        <fullName evidence="3">Amidase</fullName>
    </submittedName>
</protein>
<evidence type="ECO:0000313" key="3">
    <source>
        <dbReference type="EMBL" id="ROR91511.1"/>
    </source>
</evidence>
<dbReference type="InterPro" id="IPR023631">
    <property type="entry name" value="Amidase_dom"/>
</dbReference>
<evidence type="ECO:0000256" key="1">
    <source>
        <dbReference type="ARBA" id="ARBA00009199"/>
    </source>
</evidence>
<comment type="similarity">
    <text evidence="1">Belongs to the amidase family.</text>
</comment>
<gene>
    <name evidence="3" type="ORF">EDD33_2381</name>
</gene>
<dbReference type="PANTHER" id="PTHR11895:SF7">
    <property type="entry name" value="GLUTAMYL-TRNA(GLN) AMIDOTRANSFERASE SUBUNIT A, MITOCHONDRIAL"/>
    <property type="match status" value="1"/>
</dbReference>
<dbReference type="Pfam" id="PF01425">
    <property type="entry name" value="Amidase"/>
    <property type="match status" value="1"/>
</dbReference>
<dbReference type="GO" id="GO:0003824">
    <property type="term" value="F:catalytic activity"/>
    <property type="evidence" value="ECO:0007669"/>
    <property type="project" value="InterPro"/>
</dbReference>
<reference evidence="3 4" key="1">
    <citation type="submission" date="2018-11" db="EMBL/GenBank/DDBJ databases">
        <title>Sequencing the genomes of 1000 actinobacteria strains.</title>
        <authorList>
            <person name="Klenk H.-P."/>
        </authorList>
    </citation>
    <scope>NUCLEOTIDE SEQUENCE [LARGE SCALE GENOMIC DNA]</scope>
    <source>
        <strain evidence="3 4">DSM 12652</strain>
    </source>
</reference>
<proteinExistence type="inferred from homology"/>
<dbReference type="SUPFAM" id="SSF75304">
    <property type="entry name" value="Amidase signature (AS) enzymes"/>
    <property type="match status" value="1"/>
</dbReference>
<dbReference type="InterPro" id="IPR020556">
    <property type="entry name" value="Amidase_CS"/>
</dbReference>
<keyword evidence="4" id="KW-1185">Reference proteome</keyword>
<comment type="caution">
    <text evidence="3">The sequence shown here is derived from an EMBL/GenBank/DDBJ whole genome shotgun (WGS) entry which is preliminary data.</text>
</comment>
<sequence>MTTSLGRVIPPDTGLMDLEAAELARRTTAGEVSAAALVEASLARIAERDPALNAFSVVLADVARAEAAERDAARERGEATGPLHGVPVAIKEELDVAGCVTTFGGRANSTPVAADSEVVARLRRAGAVVVGKTRMPEFGQWPFTESVDGGRTLNPWDPRHTPGGSSGGTAVAVAAGMVPVAIGGDGGGSIRIPSACCGLYGLKPQRGRVSTAPHPHLWWGLGTVGPLARSVRDSALVYDVLRGTTHADRFTAAEPATSFVEAAAAEPGRLRIGWSTRSQLPLRHPAAVDAAAVRDTAALLSDLGHDVREVQPRYPDATAAFLPQFFGGVRDEAEQVEHPDRLERRTRQTLRLGRWASRRAVERGLRAGERLREKADRIFDDAGIDVLLTPTLGQRPPRAGVLDGLGAVRAMWVAQPMIAHCALWNLTGQPAAAVPAGLAPDGLPLSVQLVGRTGAETTLLSLSAQLETARPWTMPEQTRWADA</sequence>
<accession>A0A3N2CVF2</accession>
<dbReference type="Proteomes" id="UP000281738">
    <property type="component" value="Unassembled WGS sequence"/>
</dbReference>
<name>A0A3N2CVF2_9ACTN</name>
<evidence type="ECO:0000259" key="2">
    <source>
        <dbReference type="Pfam" id="PF01425"/>
    </source>
</evidence>